<dbReference type="CDD" id="cd06163">
    <property type="entry name" value="S2P-M50_PDZ_RseP-like"/>
    <property type="match status" value="1"/>
</dbReference>
<gene>
    <name evidence="13" type="ORF">CVU76_03445</name>
</gene>
<feature type="domain" description="Peptidase M50" evidence="12">
    <location>
        <begin position="10"/>
        <end position="360"/>
    </location>
</feature>
<dbReference type="EMBL" id="PHAO01000001">
    <property type="protein sequence ID" value="PKN03052.1"/>
    <property type="molecule type" value="Genomic_DNA"/>
</dbReference>
<evidence type="ECO:0000256" key="2">
    <source>
        <dbReference type="ARBA" id="ARBA00004141"/>
    </source>
</evidence>
<evidence type="ECO:0000256" key="5">
    <source>
        <dbReference type="ARBA" id="ARBA00022692"/>
    </source>
</evidence>
<evidence type="ECO:0000256" key="4">
    <source>
        <dbReference type="ARBA" id="ARBA00022670"/>
    </source>
</evidence>
<comment type="subcellular location">
    <subcellularLocation>
        <location evidence="2">Membrane</location>
        <topology evidence="2">Multi-pass membrane protein</topology>
    </subcellularLocation>
</comment>
<name>A0A2N2F4B4_9BACT</name>
<evidence type="ECO:0000256" key="6">
    <source>
        <dbReference type="ARBA" id="ARBA00022801"/>
    </source>
</evidence>
<dbReference type="InterPro" id="IPR004387">
    <property type="entry name" value="Pept_M50_Zn"/>
</dbReference>
<comment type="cofactor">
    <cofactor evidence="1">
        <name>Zn(2+)</name>
        <dbReference type="ChEBI" id="CHEBI:29105"/>
    </cofactor>
</comment>
<comment type="caution">
    <text evidence="13">The sequence shown here is derived from an EMBL/GenBank/DDBJ whole genome shotgun (WGS) entry which is preliminary data.</text>
</comment>
<feature type="transmembrane region" description="Helical" evidence="11">
    <location>
        <begin position="296"/>
        <end position="318"/>
    </location>
</feature>
<evidence type="ECO:0000256" key="10">
    <source>
        <dbReference type="ARBA" id="ARBA00023136"/>
    </source>
</evidence>
<keyword evidence="10 11" id="KW-0472">Membrane</keyword>
<dbReference type="Pfam" id="PF02163">
    <property type="entry name" value="Peptidase_M50"/>
    <property type="match status" value="1"/>
</dbReference>
<dbReference type="GO" id="GO:0016020">
    <property type="term" value="C:membrane"/>
    <property type="evidence" value="ECO:0007669"/>
    <property type="project" value="UniProtKB-SubCell"/>
</dbReference>
<feature type="transmembrane region" description="Helical" evidence="11">
    <location>
        <begin position="98"/>
        <end position="121"/>
    </location>
</feature>
<evidence type="ECO:0000259" key="12">
    <source>
        <dbReference type="Pfam" id="PF02163"/>
    </source>
</evidence>
<accession>A0A2N2F4B4</accession>
<evidence type="ECO:0000256" key="8">
    <source>
        <dbReference type="ARBA" id="ARBA00022989"/>
    </source>
</evidence>
<evidence type="ECO:0000256" key="3">
    <source>
        <dbReference type="ARBA" id="ARBA00007931"/>
    </source>
</evidence>
<reference evidence="13 14" key="1">
    <citation type="journal article" date="2017" name="ISME J.">
        <title>Potential for microbial H2 and metal transformations associated with novel bacteria and archaea in deep terrestrial subsurface sediments.</title>
        <authorList>
            <person name="Hernsdorf A.W."/>
            <person name="Amano Y."/>
            <person name="Miyakawa K."/>
            <person name="Ise K."/>
            <person name="Suzuki Y."/>
            <person name="Anantharaman K."/>
            <person name="Probst A."/>
            <person name="Burstein D."/>
            <person name="Thomas B.C."/>
            <person name="Banfield J.F."/>
        </authorList>
    </citation>
    <scope>NUCLEOTIDE SEQUENCE [LARGE SCALE GENOMIC DNA]</scope>
    <source>
        <strain evidence="13">HGW-Dojkabacteria-1</strain>
    </source>
</reference>
<keyword evidence="7" id="KW-0862">Zinc</keyword>
<keyword evidence="4" id="KW-0645">Protease</keyword>
<keyword evidence="5 11" id="KW-0812">Transmembrane</keyword>
<protein>
    <recommendedName>
        <fullName evidence="12">Peptidase M50 domain-containing protein</fullName>
    </recommendedName>
</protein>
<comment type="similarity">
    <text evidence="3">Belongs to the peptidase M50B family.</text>
</comment>
<evidence type="ECO:0000313" key="14">
    <source>
        <dbReference type="Proteomes" id="UP000233417"/>
    </source>
</evidence>
<keyword evidence="8 11" id="KW-1133">Transmembrane helix</keyword>
<dbReference type="InterPro" id="IPR008915">
    <property type="entry name" value="Peptidase_M50"/>
</dbReference>
<evidence type="ECO:0000313" key="13">
    <source>
        <dbReference type="EMBL" id="PKN03052.1"/>
    </source>
</evidence>
<sequence length="380" mass="42706">MSVIINILLLLLVISILTFVHELGHFLAAKLVKAKVFDFSIGFGPKIFSKKIKETTYNIRILPFGGFVKILGDGDPTTEKETLEDKGNLKNKSKLAQIFVMFAGVTMNIVLAVIFYTIFLAGSDWRLNIGREYSNFNPVGATITQERVSDLPYELTEDSPAIESGLFKRGYIRSINDEKIDDYDQFREYLKDIKSVDIEIFACEFETEECSIFLVPVDEEGKIGMYVGDNYAVYLDYNDNKIFGGFTHVINVLKLTGIVLGSLFSEAQKTGDYSTLSNTVSGPVGIYFVIDYFKNLGIFIFLGIIADLSVSLAIINLLPIPALDGGRVMILTIESILRKDLNEKLETIIINISFIFLILLIIGIMLKDIINIDQLQSWFR</sequence>
<keyword evidence="9" id="KW-0482">Metalloprotease</keyword>
<dbReference type="GO" id="GO:0006508">
    <property type="term" value="P:proteolysis"/>
    <property type="evidence" value="ECO:0007669"/>
    <property type="project" value="UniProtKB-KW"/>
</dbReference>
<evidence type="ECO:0000256" key="9">
    <source>
        <dbReference type="ARBA" id="ARBA00023049"/>
    </source>
</evidence>
<dbReference type="PANTHER" id="PTHR42837:SF2">
    <property type="entry name" value="MEMBRANE METALLOPROTEASE ARASP2, CHLOROPLASTIC-RELATED"/>
    <property type="match status" value="1"/>
</dbReference>
<organism evidence="13 14">
    <name type="scientific">Candidatus Dojkabacteria bacterium HGW-Dojkabacteria-1</name>
    <dbReference type="NCBI Taxonomy" id="2013761"/>
    <lineage>
        <taxon>Bacteria</taxon>
        <taxon>Candidatus Dojkabacteria</taxon>
    </lineage>
</organism>
<dbReference type="PANTHER" id="PTHR42837">
    <property type="entry name" value="REGULATOR OF SIGMA-E PROTEASE RSEP"/>
    <property type="match status" value="1"/>
</dbReference>
<dbReference type="GO" id="GO:0004222">
    <property type="term" value="F:metalloendopeptidase activity"/>
    <property type="evidence" value="ECO:0007669"/>
    <property type="project" value="InterPro"/>
</dbReference>
<evidence type="ECO:0000256" key="7">
    <source>
        <dbReference type="ARBA" id="ARBA00022833"/>
    </source>
</evidence>
<dbReference type="Proteomes" id="UP000233417">
    <property type="component" value="Unassembled WGS sequence"/>
</dbReference>
<dbReference type="AlphaFoldDB" id="A0A2N2F4B4"/>
<evidence type="ECO:0000256" key="11">
    <source>
        <dbReference type="SAM" id="Phobius"/>
    </source>
</evidence>
<keyword evidence="6" id="KW-0378">Hydrolase</keyword>
<feature type="transmembrane region" description="Helical" evidence="11">
    <location>
        <begin position="348"/>
        <end position="366"/>
    </location>
</feature>
<proteinExistence type="inferred from homology"/>
<evidence type="ECO:0000256" key="1">
    <source>
        <dbReference type="ARBA" id="ARBA00001947"/>
    </source>
</evidence>